<evidence type="ECO:0000256" key="1">
    <source>
        <dbReference type="SAM" id="SignalP"/>
    </source>
</evidence>
<dbReference type="EMBL" id="JBHSML010000013">
    <property type="protein sequence ID" value="MFC5518477.1"/>
    <property type="molecule type" value="Genomic_DNA"/>
</dbReference>
<gene>
    <name evidence="3" type="ORF">ACFPP9_22065</name>
</gene>
<feature type="signal peptide" evidence="1">
    <location>
        <begin position="1"/>
        <end position="32"/>
    </location>
</feature>
<organism evidence="3 4">
    <name type="scientific">Kaistia terrae</name>
    <dbReference type="NCBI Taxonomy" id="537017"/>
    <lineage>
        <taxon>Bacteria</taxon>
        <taxon>Pseudomonadati</taxon>
        <taxon>Pseudomonadota</taxon>
        <taxon>Alphaproteobacteria</taxon>
        <taxon>Hyphomicrobiales</taxon>
        <taxon>Kaistiaceae</taxon>
        <taxon>Kaistia</taxon>
    </lineage>
</organism>
<dbReference type="SUPFAM" id="SSF103515">
    <property type="entry name" value="Autotransporter"/>
    <property type="match status" value="1"/>
</dbReference>
<dbReference type="Proteomes" id="UP001596150">
    <property type="component" value="Unassembled WGS sequence"/>
</dbReference>
<dbReference type="RefSeq" id="WP_266343371.1">
    <property type="nucleotide sequence ID" value="NZ_JAPKNH010000003.1"/>
</dbReference>
<comment type="caution">
    <text evidence="3">The sequence shown here is derived from an EMBL/GenBank/DDBJ whole genome shotgun (WGS) entry which is preliminary data.</text>
</comment>
<keyword evidence="4" id="KW-1185">Reference proteome</keyword>
<dbReference type="InterPro" id="IPR036709">
    <property type="entry name" value="Autotransporte_beta_dom_sf"/>
</dbReference>
<evidence type="ECO:0000313" key="4">
    <source>
        <dbReference type="Proteomes" id="UP001596150"/>
    </source>
</evidence>
<feature type="domain" description="Autotransporter" evidence="2">
    <location>
        <begin position="2182"/>
        <end position="2459"/>
    </location>
</feature>
<sequence>MRWICSKSVAILGLGATTAFSLSAMLPAPAFADPCAYDSGNSTVTCTGNPSLPVTYSDIGDTIFTSLSGALSPAAGTSIATISNSGSTSGTIHYSSPSYGFATVNASGLTLSVTGANGGTPGGAGGQAADAGITIVAPSVSISGAGVTAISASSVGGIGGAGDVQPIAPDHDDITAGASGAGGNSGTASVTANIGALSISGGATGISALSQGGAGGSVGSNVSTIGINNVVGSLGGAGGAAGAANAALALANVTVANGSGVGAVASSEGGAGGEGGIAVSGAGLSVQKATGGAGGAGGAGGDVTVTGGMAVTGTTTPGFVGLLAQSLGGAGGAGGAVTGNDDSSGGAGGAGGAGGSVAVGSTTSAFQFSADLTGDQSRALFARSLGGAGGDGGITQNQFGQKGQGGAAAGGGDAGNVSVYLAGHAATSGASSDAIVLQSIGGFAGSGLASGYGAGEQSFGDGGIVTLVATLSGSPNGVGIATAGHLSDAIVAQSIGGGGGKALQDLGLTGLGGSNLAGGDGGTVTVSVSGQSILTTGSASRGIYADSIGGGGGSGGANTGIATIGAAGGQGGKGGNVSVTSAAAIDTLGDGSDALFAASLGGGGGSAMSATGSFSVGGQAGGAGGDGGTVSVAFSNSISTSGNDADAVTAQSVGGGGGDGANAVATGVVYVQAIGGAGGGGGNAGAVSVSQVNTATGAITTSGDRSRGVVAQSAGGGGGTGGSAVAASGLVAGYSHAVGGSGGDGGSGDTVTVNLVVPITTLGHLADGVFAQSAGGGGGSATSVINADLMGGIEIQNNVGGSGGEGGSASAVTVTTVGAISTAGDHAAGIVAEAVGGGGGHSGIVIDNATLDAATIGVSIGGKGGKGGSVTGTVSVTAGGAISTTGDSAAGILAHSVGGGGGHGGTVITTAEAQLGTISVDLGGSGGSGGNAGDVEVTANGPISTKGASSSAISAVSTGGGGGSGAVVLNATALTVGNVEVGIGGSGGTGGDAGKVTVVSTGAIQTSGHHSDGIYASSLGGFGGDAGITLASDATANVASAGNIVIELGGHGGAGGTAGDVSVTSSGDITTSGALSAGIYAQSLGGGGGRARGTMIANVADIGNVSVAVGGAGGQGGQAGDVIVATTASNTTIATDGAFSHGIMAQSLGGAGGSGGFAAEISVNIATPQTGGVSGQVSVAVGGGGAPGGRSGTVTVDNASSIVTGDFGSVGIFAQAIGGNGGDGGSVYAGNLSINTQASINVDVDVGGDGGFGAQSDAVAVTNTGAITTKSFWSPGIFAQSIGGDGGNGGSTYVVLTQIGQGTAENVQVSVGGGGGGGGDSGTVTVINKASILTEAGGSDGIFAQSVGGGGGRGGSAGYIGVDLTPPVKLPESSVTLSVSVNVGKGGSGGSGGDADTVSVTNTGDITTTGIRSRAIFAQSVGGGGGDGGTASATSFAMSDICNLGEQGQYICPAPEENDEEKTKSFAINATVQIGGGGGGGGSGGAVTVNNSGDITTSGQLAHGIHAQSVGGGGGNGGEGSLGIDAWTTNQMATTITDLPSNFLPSFSSIDVAVGGSGAGGGDGGAVSVTNSGAIDIQGPDPSYVAKYTGLQGGVTGDAILTFLAGGSGIFAQSVGGGGGDGGAGSSSLTAVVTLGGGGGGGGNGGDVTVENTGTIRNTSGFSGTGIFAQSVGGGGGTAGDIGLGFSDSWLDLNIGAGISIVEDPGAGGDGGTVKVTSNGAILTTGVASDGIVAQSVGGSGGIAAMKSSNPKDTIYVGSVGAAGNGGDVTVSVGAPVTVTGAGSVGIVALSAGGIATNDQSGTVTVNVNANVTASGENGRGLLVSSDSYKNQSTGDVIINIAQGATVATGANGAETIGVLAGGSSSALTNSGTITSGNASSYAVRIDSANTFVIQNLGTITGSILGTSVVEGGSEGIFDFFNYGRLNSGSEITLGGNVSSFVSYGTIAPGGTGVIASTTISAPINIYLQSTSTYEADFDPSQVVSGSVVASDMLSLVTDVLPGALTLAGAISPNVVLANPGNALRSGSAYILDSATSFDTSMLTIANSATVQYALSVSPTVKSGEDTLVLSFDIDTTPWSGTRSGPFSSLDLQRVNANHNSFGNYLDALLFQNAAPGATGFLSTLAGTALNAPDLASLLDVYDGLIADEALAASDATFIAALAFADELRGCGRRESDGMDVTGEDGTCAWARVYNRYLDVSQNHAGPSYSEDAWGLSMGMQTRLSADTLLGIAGAWESGNLDIDGGGADVTRYLGGVSLSKDFGAVVVSGSVSGGWYNSDLVRSLAVGGDMLNARGDQDGYWAAAHVRLERRFDFGPAFIEPAADLGITWLHQGAYDETGAGDFGLALSSFDQTTVSFNPFVNFGSTLKLGDMEGQFTLRAGAVALFGNDPSVDAAFLGAGAGSPTFAIQDSQQNLFADLGAGIDLSLSDKLTLRGNVDSLLSDDETVFSGRLRLDYSF</sequence>
<feature type="chain" id="PRO_5046360371" description="Autotransporter domain-containing protein" evidence="1">
    <location>
        <begin position="33"/>
        <end position="2459"/>
    </location>
</feature>
<evidence type="ECO:0000259" key="2">
    <source>
        <dbReference type="PROSITE" id="PS51208"/>
    </source>
</evidence>
<dbReference type="InterPro" id="IPR005546">
    <property type="entry name" value="Autotransporte_beta"/>
</dbReference>
<name>A0ABW0Q4A5_9HYPH</name>
<evidence type="ECO:0000313" key="3">
    <source>
        <dbReference type="EMBL" id="MFC5518477.1"/>
    </source>
</evidence>
<dbReference type="PROSITE" id="PS51208">
    <property type="entry name" value="AUTOTRANSPORTER"/>
    <property type="match status" value="1"/>
</dbReference>
<protein>
    <recommendedName>
        <fullName evidence="2">Autotransporter domain-containing protein</fullName>
    </recommendedName>
</protein>
<keyword evidence="1" id="KW-0732">Signal</keyword>
<reference evidence="4" key="1">
    <citation type="journal article" date="2019" name="Int. J. Syst. Evol. Microbiol.">
        <title>The Global Catalogue of Microorganisms (GCM) 10K type strain sequencing project: providing services to taxonomists for standard genome sequencing and annotation.</title>
        <authorList>
            <consortium name="The Broad Institute Genomics Platform"/>
            <consortium name="The Broad Institute Genome Sequencing Center for Infectious Disease"/>
            <person name="Wu L."/>
            <person name="Ma J."/>
        </authorList>
    </citation>
    <scope>NUCLEOTIDE SEQUENCE [LARGE SCALE GENOMIC DNA]</scope>
    <source>
        <strain evidence="4">KACC 12633</strain>
    </source>
</reference>
<accession>A0ABW0Q4A5</accession>
<dbReference type="SMART" id="SM00869">
    <property type="entry name" value="Autotransporter"/>
    <property type="match status" value="1"/>
</dbReference>
<proteinExistence type="predicted"/>